<protein>
    <submittedName>
        <fullName evidence="4">MmgE/PrpD family protein</fullName>
    </submittedName>
</protein>
<keyword evidence="5" id="KW-1185">Reference proteome</keyword>
<feature type="domain" description="MmgE/PrpD N-terminal" evidence="2">
    <location>
        <begin position="17"/>
        <end position="254"/>
    </location>
</feature>
<dbReference type="InterPro" id="IPR042188">
    <property type="entry name" value="MmgE/PrpD_sf_2"/>
</dbReference>
<sequence length="453" mass="48635">MDDDARQGRDIEVTRLLAEHAVRLVHADVPPAVVDEAKRALVDYQGVALAGSREPLIGKLKRVYAVRGGAPEARLIGEDRKTDALTAAFINCASGHALDFDDTHADFFYHGSVPVAAAVWSVGEMLRASGRDVLLAFVAGWDVGARIARALNPSIYDQGWQNTPTSGTFAATVAAGKLLRLDADQMRHALGMAASQASGSRQNHGSMGKPFQVGKAAMNGVLAALAAREGVTSSMVAIEAPLGFAMLTARTFDLRRAVDGLGDRFELQRNMYKPYACCLPHHAAIDAMFALRHEHGVMPEHVERIVCQMPAGTLDASTSIDEPSTGLQGKFSARHSAAVALTDDAAGLAQYTDERVRDARLAPLRRAIDFVADKTLERGQCIAEAKLRDGSTVSVRVDHPRGQLANPLSDEELVRKFCANVGGILDAGRQTRALQRLWALETADDIAEVADML</sequence>
<dbReference type="AlphaFoldDB" id="A0A158AYL6"/>
<dbReference type="GO" id="GO:0016829">
    <property type="term" value="F:lyase activity"/>
    <property type="evidence" value="ECO:0007669"/>
    <property type="project" value="InterPro"/>
</dbReference>
<evidence type="ECO:0000256" key="1">
    <source>
        <dbReference type="ARBA" id="ARBA00006174"/>
    </source>
</evidence>
<dbReference type="Gene3D" id="3.30.1330.120">
    <property type="entry name" value="2-methylcitrate dehydratase PrpD"/>
    <property type="match status" value="1"/>
</dbReference>
<dbReference type="InterPro" id="IPR042183">
    <property type="entry name" value="MmgE/PrpD_sf_1"/>
</dbReference>
<evidence type="ECO:0000259" key="2">
    <source>
        <dbReference type="Pfam" id="PF03972"/>
    </source>
</evidence>
<comment type="caution">
    <text evidence="4">The sequence shown here is derived from an EMBL/GenBank/DDBJ whole genome shotgun (WGS) entry which is preliminary data.</text>
</comment>
<evidence type="ECO:0000313" key="5">
    <source>
        <dbReference type="Proteomes" id="UP000054978"/>
    </source>
</evidence>
<dbReference type="SUPFAM" id="SSF103378">
    <property type="entry name" value="2-methylcitrate dehydratase PrpD"/>
    <property type="match status" value="1"/>
</dbReference>
<dbReference type="PANTHER" id="PTHR16943:SF8">
    <property type="entry name" value="2-METHYLCITRATE DEHYDRATASE"/>
    <property type="match status" value="1"/>
</dbReference>
<dbReference type="Pfam" id="PF19305">
    <property type="entry name" value="MmgE_PrpD_C"/>
    <property type="match status" value="1"/>
</dbReference>
<dbReference type="InterPro" id="IPR045336">
    <property type="entry name" value="MmgE_PrpD_N"/>
</dbReference>
<dbReference type="Proteomes" id="UP000054978">
    <property type="component" value="Unassembled WGS sequence"/>
</dbReference>
<evidence type="ECO:0000313" key="4">
    <source>
        <dbReference type="EMBL" id="SAK62546.1"/>
    </source>
</evidence>
<dbReference type="EMBL" id="FCOB02000010">
    <property type="protein sequence ID" value="SAK62546.1"/>
    <property type="molecule type" value="Genomic_DNA"/>
</dbReference>
<feature type="domain" description="MmgE/PrpD C-terminal" evidence="3">
    <location>
        <begin position="275"/>
        <end position="438"/>
    </location>
</feature>
<dbReference type="InterPro" id="IPR045337">
    <property type="entry name" value="MmgE_PrpD_C"/>
</dbReference>
<dbReference type="STRING" id="1777144.AWB83_02510"/>
<gene>
    <name evidence="4" type="ORF">AWB83_02510</name>
</gene>
<dbReference type="InterPro" id="IPR036148">
    <property type="entry name" value="MmgE/PrpD_sf"/>
</dbReference>
<name>A0A158AYL6_9BURK</name>
<dbReference type="InterPro" id="IPR005656">
    <property type="entry name" value="MmgE_PrpD"/>
</dbReference>
<reference evidence="4" key="1">
    <citation type="submission" date="2016-01" db="EMBL/GenBank/DDBJ databases">
        <authorList>
            <person name="Peeters C."/>
        </authorList>
    </citation>
    <scope>NUCLEOTIDE SEQUENCE [LARGE SCALE GENOMIC DNA]</scope>
    <source>
        <strain evidence="4">LMG 29326</strain>
    </source>
</reference>
<dbReference type="Pfam" id="PF03972">
    <property type="entry name" value="MmgE_PrpD_N"/>
    <property type="match status" value="1"/>
</dbReference>
<evidence type="ECO:0000259" key="3">
    <source>
        <dbReference type="Pfam" id="PF19305"/>
    </source>
</evidence>
<dbReference type="Gene3D" id="1.10.4100.10">
    <property type="entry name" value="2-methylcitrate dehydratase PrpD"/>
    <property type="match status" value="1"/>
</dbReference>
<dbReference type="OrthoDB" id="9797528at2"/>
<accession>A0A158AYL6</accession>
<dbReference type="RefSeq" id="WP_159463045.1">
    <property type="nucleotide sequence ID" value="NZ_FCOB02000010.1"/>
</dbReference>
<organism evidence="4 5">
    <name type="scientific">Caballeronia ptereochthonis</name>
    <dbReference type="NCBI Taxonomy" id="1777144"/>
    <lineage>
        <taxon>Bacteria</taxon>
        <taxon>Pseudomonadati</taxon>
        <taxon>Pseudomonadota</taxon>
        <taxon>Betaproteobacteria</taxon>
        <taxon>Burkholderiales</taxon>
        <taxon>Burkholderiaceae</taxon>
        <taxon>Caballeronia</taxon>
    </lineage>
</organism>
<proteinExistence type="inferred from homology"/>
<dbReference type="PANTHER" id="PTHR16943">
    <property type="entry name" value="2-METHYLCITRATE DEHYDRATASE-RELATED"/>
    <property type="match status" value="1"/>
</dbReference>
<comment type="similarity">
    <text evidence="1">Belongs to the PrpD family.</text>
</comment>